<evidence type="ECO:0000256" key="4">
    <source>
        <dbReference type="ARBA" id="ARBA00022723"/>
    </source>
</evidence>
<organism evidence="8 9">
    <name type="scientific">Vulcanisaeta distributa (strain DSM 14429 / JCM 11212 / NBRC 100878 / IC-017)</name>
    <dbReference type="NCBI Taxonomy" id="572478"/>
    <lineage>
        <taxon>Archaea</taxon>
        <taxon>Thermoproteota</taxon>
        <taxon>Thermoprotei</taxon>
        <taxon>Thermoproteales</taxon>
        <taxon>Thermoproteaceae</taxon>
        <taxon>Vulcanisaeta</taxon>
    </lineage>
</organism>
<dbReference type="SFLD" id="SFLDG01386">
    <property type="entry name" value="main_SPASM_domain-containing"/>
    <property type="match status" value="1"/>
</dbReference>
<dbReference type="GO" id="GO:0003824">
    <property type="term" value="F:catalytic activity"/>
    <property type="evidence" value="ECO:0007669"/>
    <property type="project" value="InterPro"/>
</dbReference>
<dbReference type="InterPro" id="IPR006638">
    <property type="entry name" value="Elp3/MiaA/NifB-like_rSAM"/>
</dbReference>
<evidence type="ECO:0000256" key="5">
    <source>
        <dbReference type="ARBA" id="ARBA00023004"/>
    </source>
</evidence>
<gene>
    <name evidence="8" type="ordered locus">Vdis_1894</name>
</gene>
<dbReference type="OrthoDB" id="5620at2157"/>
<keyword evidence="9" id="KW-1185">Reference proteome</keyword>
<dbReference type="PANTHER" id="PTHR11228:SF7">
    <property type="entry name" value="PQQA PEPTIDE CYCLASE"/>
    <property type="match status" value="1"/>
</dbReference>
<sequence>MVNETEIYLDECPASPLSHILALRSSVEGGNELPYLGLDSINDVTIYLTHACNLNCKHCYLSAGKPLSGELSVDDWLLILDKLRDLGVRYVYLLGGEPTLLIKRGLLRIIGHAKDLGFYVSMSTNGTLINRENALQLKKAGLDQVQVSLDGPNPAVNDVIRGFGSFDKAIRAVNVLKEVGIAVSLSYTVIPDNAYYVTDMVKLTEKLGVPVLTFIRVQEFGRARENGLSLSDGLARMVINDLMRIKTSVKLVLNGFRFSLSDLYEAHRKSRERLNALRIINYSTCPAGRSRFVIDSDGSIYGCELTMNKEFYEGNALRDDLKVIWRNGFRSFRNRNYVNIKPCNTCPMADLCNAGCPARAFTAFGSVNSPDPYCPIVGRLINKSR</sequence>
<dbReference type="AlphaFoldDB" id="E1QNH8"/>
<reference evidence="9" key="2">
    <citation type="journal article" date="2010" name="Stand. Genomic Sci.">
        <title>Complete genome sequence of Vulcanisaeta distributa type strain (IC-017T).</title>
        <authorList>
            <person name="Mavromatis K."/>
            <person name="Sikorski J."/>
            <person name="Pabst E."/>
            <person name="Teshima H."/>
            <person name="Lapidus A."/>
            <person name="Lucas S."/>
            <person name="Nolan M."/>
            <person name="Glavina Del Rio T."/>
            <person name="Cheng J."/>
            <person name="Bruce D."/>
            <person name="Goodwin L."/>
            <person name="Pitluck S."/>
            <person name="Liolios K."/>
            <person name="Ivanova N."/>
            <person name="Mikhailova N."/>
            <person name="Pati A."/>
            <person name="Chen A."/>
            <person name="Palaniappan K."/>
            <person name="Land M."/>
            <person name="Hauser L."/>
            <person name="Chang Y."/>
            <person name="Jeffries C."/>
            <person name="Rohde M."/>
            <person name="Spring S."/>
            <person name="Goker M."/>
            <person name="Wirth R."/>
            <person name="Woyke T."/>
            <person name="Bristow J."/>
            <person name="Eisen J."/>
            <person name="Markowitz V."/>
            <person name="Hugenholtz P."/>
            <person name="Klenk H."/>
            <person name="Kyrpides N."/>
        </authorList>
    </citation>
    <scope>NUCLEOTIDE SEQUENCE [LARGE SCALE GENOMIC DNA]</scope>
    <source>
        <strain evidence="9">DSM 14429 / JCM 11212 / NBRC 100878 / IC-017</strain>
    </source>
</reference>
<evidence type="ECO:0000256" key="2">
    <source>
        <dbReference type="ARBA" id="ARBA00022485"/>
    </source>
</evidence>
<dbReference type="Pfam" id="PF04055">
    <property type="entry name" value="Radical_SAM"/>
    <property type="match status" value="1"/>
</dbReference>
<comment type="cofactor">
    <cofactor evidence="1">
        <name>[4Fe-4S] cluster</name>
        <dbReference type="ChEBI" id="CHEBI:49883"/>
    </cofactor>
</comment>
<evidence type="ECO:0000256" key="1">
    <source>
        <dbReference type="ARBA" id="ARBA00001966"/>
    </source>
</evidence>
<keyword evidence="4" id="KW-0479">Metal-binding</keyword>
<reference evidence="8 9" key="1">
    <citation type="journal article" date="2010" name="Stand. Genomic Sci.">
        <title>Complete genome sequence of Vulcanisaeta distributa type strain (IC-017).</title>
        <authorList>
            <person name="Mavromatis K."/>
            <person name="Sikorski J."/>
            <person name="Pabst E."/>
            <person name="Teshima H."/>
            <person name="Lapidus A."/>
            <person name="Lucas S."/>
            <person name="Nolan M."/>
            <person name="Glavina Del Rio T."/>
            <person name="Cheng J.F."/>
            <person name="Bruce D."/>
            <person name="Goodwin L."/>
            <person name="Pitluck S."/>
            <person name="Liolios K."/>
            <person name="Ivanova N."/>
            <person name="Mikhailova N."/>
            <person name="Pati A."/>
            <person name="Chen A."/>
            <person name="Palaniappan K."/>
            <person name="Land M."/>
            <person name="Hauser L."/>
            <person name="Chang Y.J."/>
            <person name="Jeffries C.D."/>
            <person name="Rohde M."/>
            <person name="Spring S."/>
            <person name="Goker M."/>
            <person name="Wirth R."/>
            <person name="Woyke T."/>
            <person name="Bristow J."/>
            <person name="Eisen J.A."/>
            <person name="Markowitz V."/>
            <person name="Hugenholtz P."/>
            <person name="Klenk H.P."/>
            <person name="Kyrpides N.C."/>
        </authorList>
    </citation>
    <scope>NUCLEOTIDE SEQUENCE [LARGE SCALE GENOMIC DNA]</scope>
    <source>
        <strain evidence="9">DSM 14429 / JCM 11212 / NBRC 100878 / IC-017</strain>
    </source>
</reference>
<dbReference type="NCBIfam" id="TIGR04085">
    <property type="entry name" value="rSAM_more_4Fe4S"/>
    <property type="match status" value="1"/>
</dbReference>
<name>E1QNH8_VULDI</name>
<dbReference type="HOGENOM" id="CLU_009273_4_1_2"/>
<evidence type="ECO:0000313" key="8">
    <source>
        <dbReference type="EMBL" id="ADN51266.1"/>
    </source>
</evidence>
<dbReference type="GeneID" id="9752841"/>
<dbReference type="RefSeq" id="WP_013336991.1">
    <property type="nucleotide sequence ID" value="NC_014537.1"/>
</dbReference>
<dbReference type="InterPro" id="IPR007197">
    <property type="entry name" value="rSAM"/>
</dbReference>
<dbReference type="EMBL" id="CP002100">
    <property type="protein sequence ID" value="ADN51266.1"/>
    <property type="molecule type" value="Genomic_DNA"/>
</dbReference>
<evidence type="ECO:0000259" key="7">
    <source>
        <dbReference type="PROSITE" id="PS51918"/>
    </source>
</evidence>
<dbReference type="eggNOG" id="arCOG00938">
    <property type="taxonomic scope" value="Archaea"/>
</dbReference>
<dbReference type="GO" id="GO:0046872">
    <property type="term" value="F:metal ion binding"/>
    <property type="evidence" value="ECO:0007669"/>
    <property type="project" value="UniProtKB-KW"/>
</dbReference>
<dbReference type="CDD" id="cd01335">
    <property type="entry name" value="Radical_SAM"/>
    <property type="match status" value="1"/>
</dbReference>
<keyword evidence="5" id="KW-0408">Iron</keyword>
<evidence type="ECO:0000256" key="6">
    <source>
        <dbReference type="ARBA" id="ARBA00023014"/>
    </source>
</evidence>
<accession>E1QNH8</accession>
<keyword evidence="2" id="KW-0004">4Fe-4S</keyword>
<keyword evidence="6" id="KW-0411">Iron-sulfur</keyword>
<dbReference type="Pfam" id="PF13186">
    <property type="entry name" value="SPASM"/>
    <property type="match status" value="1"/>
</dbReference>
<dbReference type="PIRSF" id="PIRSF037420">
    <property type="entry name" value="PQQ_syn_pqqE"/>
    <property type="match status" value="1"/>
</dbReference>
<dbReference type="GO" id="GO:0051539">
    <property type="term" value="F:4 iron, 4 sulfur cluster binding"/>
    <property type="evidence" value="ECO:0007669"/>
    <property type="project" value="UniProtKB-KW"/>
</dbReference>
<dbReference type="Gene3D" id="3.20.20.70">
    <property type="entry name" value="Aldolase class I"/>
    <property type="match status" value="1"/>
</dbReference>
<evidence type="ECO:0000256" key="3">
    <source>
        <dbReference type="ARBA" id="ARBA00022691"/>
    </source>
</evidence>
<dbReference type="SFLD" id="SFLDG01067">
    <property type="entry name" value="SPASM/twitch_domain_containing"/>
    <property type="match status" value="1"/>
</dbReference>
<dbReference type="KEGG" id="vdi:Vdis_1894"/>
<proteinExistence type="predicted"/>
<keyword evidence="3" id="KW-0949">S-adenosyl-L-methionine</keyword>
<dbReference type="SMART" id="SM00729">
    <property type="entry name" value="Elp3"/>
    <property type="match status" value="1"/>
</dbReference>
<dbReference type="Proteomes" id="UP000006681">
    <property type="component" value="Chromosome"/>
</dbReference>
<evidence type="ECO:0000313" key="9">
    <source>
        <dbReference type="Proteomes" id="UP000006681"/>
    </source>
</evidence>
<dbReference type="InterPro" id="IPR023885">
    <property type="entry name" value="4Fe4S-binding_SPASM_dom"/>
</dbReference>
<dbReference type="InterPro" id="IPR013785">
    <property type="entry name" value="Aldolase_TIM"/>
</dbReference>
<dbReference type="STRING" id="572478.Vdis_1894"/>
<dbReference type="SFLD" id="SFLDS00029">
    <property type="entry name" value="Radical_SAM"/>
    <property type="match status" value="1"/>
</dbReference>
<dbReference type="SUPFAM" id="SSF102114">
    <property type="entry name" value="Radical SAM enzymes"/>
    <property type="match status" value="1"/>
</dbReference>
<dbReference type="PROSITE" id="PS51918">
    <property type="entry name" value="RADICAL_SAM"/>
    <property type="match status" value="1"/>
</dbReference>
<dbReference type="PANTHER" id="PTHR11228">
    <property type="entry name" value="RADICAL SAM DOMAIN PROTEIN"/>
    <property type="match status" value="1"/>
</dbReference>
<protein>
    <submittedName>
        <fullName evidence="8">Radical SAM domain protein</fullName>
    </submittedName>
</protein>
<feature type="domain" description="Radical SAM core" evidence="7">
    <location>
        <begin position="38"/>
        <end position="257"/>
    </location>
</feature>
<dbReference type="InterPro" id="IPR017200">
    <property type="entry name" value="PqqE-like"/>
</dbReference>
<dbReference type="InterPro" id="IPR050377">
    <property type="entry name" value="Radical_SAM_PqqE_MftC-like"/>
</dbReference>
<dbReference type="InterPro" id="IPR058240">
    <property type="entry name" value="rSAM_sf"/>
</dbReference>